<dbReference type="HOGENOM" id="CLU_115403_9_3_12"/>
<organism evidence="4 5">
    <name type="scientific">Salinispira pacifica</name>
    <dbReference type="NCBI Taxonomy" id="1307761"/>
    <lineage>
        <taxon>Bacteria</taxon>
        <taxon>Pseudomonadati</taxon>
        <taxon>Spirochaetota</taxon>
        <taxon>Spirochaetia</taxon>
        <taxon>Spirochaetales</taxon>
        <taxon>Spirochaetaceae</taxon>
        <taxon>Salinispira</taxon>
    </lineage>
</organism>
<dbReference type="InterPro" id="IPR003658">
    <property type="entry name" value="Anti-sigma_ant"/>
</dbReference>
<evidence type="ECO:0000313" key="4">
    <source>
        <dbReference type="EMBL" id="AHC16602.1"/>
    </source>
</evidence>
<name>V5WLA2_9SPIO</name>
<dbReference type="PANTHER" id="PTHR33495">
    <property type="entry name" value="ANTI-SIGMA FACTOR ANTAGONIST TM_1081-RELATED-RELATED"/>
    <property type="match status" value="1"/>
</dbReference>
<dbReference type="Gene3D" id="3.30.750.24">
    <property type="entry name" value="STAS domain"/>
    <property type="match status" value="1"/>
</dbReference>
<feature type="domain" description="STAS" evidence="3">
    <location>
        <begin position="1"/>
        <end position="110"/>
    </location>
</feature>
<dbReference type="CDD" id="cd07043">
    <property type="entry name" value="STAS_anti-anti-sigma_factors"/>
    <property type="match status" value="1"/>
</dbReference>
<dbReference type="AlphaFoldDB" id="V5WLA2"/>
<dbReference type="NCBIfam" id="TIGR00377">
    <property type="entry name" value="ant_ant_sig"/>
    <property type="match status" value="1"/>
</dbReference>
<dbReference type="RefSeq" id="WP_024269495.1">
    <property type="nucleotide sequence ID" value="NC_023035.1"/>
</dbReference>
<dbReference type="GO" id="GO:0043856">
    <property type="term" value="F:anti-sigma factor antagonist activity"/>
    <property type="evidence" value="ECO:0007669"/>
    <property type="project" value="InterPro"/>
</dbReference>
<gene>
    <name evidence="4" type="ORF">L21SP2_3262</name>
</gene>
<dbReference type="OrthoDB" id="9793697at2"/>
<keyword evidence="5" id="KW-1185">Reference proteome</keyword>
<sequence length="112" mass="12718">MELKLRKLQDIYVIDVIGELDMYNTSKLMDLFMKMVDKNVSRIIVNLDGVHYLDSSGVGTLISIYSTVQQKDIKFCLANVHSTARKVMELTRLTGYFPIEETIEAAIGRVNS</sequence>
<proteinExistence type="inferred from homology"/>
<dbReference type="InterPro" id="IPR002645">
    <property type="entry name" value="STAS_dom"/>
</dbReference>
<dbReference type="PROSITE" id="PS50801">
    <property type="entry name" value="STAS"/>
    <property type="match status" value="1"/>
</dbReference>
<dbReference type="Pfam" id="PF01740">
    <property type="entry name" value="STAS"/>
    <property type="match status" value="1"/>
</dbReference>
<dbReference type="eggNOG" id="COG1366">
    <property type="taxonomic scope" value="Bacteria"/>
</dbReference>
<evidence type="ECO:0000256" key="1">
    <source>
        <dbReference type="ARBA" id="ARBA00009013"/>
    </source>
</evidence>
<dbReference type="InterPro" id="IPR036513">
    <property type="entry name" value="STAS_dom_sf"/>
</dbReference>
<protein>
    <recommendedName>
        <fullName evidence="2">Anti-sigma factor antagonist</fullName>
    </recommendedName>
</protein>
<dbReference type="Proteomes" id="UP000018680">
    <property type="component" value="Chromosome"/>
</dbReference>
<evidence type="ECO:0000259" key="3">
    <source>
        <dbReference type="PROSITE" id="PS50801"/>
    </source>
</evidence>
<evidence type="ECO:0000313" key="5">
    <source>
        <dbReference type="Proteomes" id="UP000018680"/>
    </source>
</evidence>
<accession>V5WLA2</accession>
<dbReference type="KEGG" id="slr:L21SP2_3262"/>
<dbReference type="EMBL" id="CP006939">
    <property type="protein sequence ID" value="AHC16602.1"/>
    <property type="molecule type" value="Genomic_DNA"/>
</dbReference>
<reference evidence="4 5" key="1">
    <citation type="journal article" date="2015" name="Stand. Genomic Sci.">
        <title>Complete genome sequence and description of Salinispira pacifica gen. nov., sp. nov., a novel spirochaete isolated form a hypersaline microbial mat.</title>
        <authorList>
            <person name="Ben Hania W."/>
            <person name="Joseph M."/>
            <person name="Schumann P."/>
            <person name="Bunk B."/>
            <person name="Fiebig A."/>
            <person name="Sproer C."/>
            <person name="Klenk H.P."/>
            <person name="Fardeau M.L."/>
            <person name="Spring S."/>
        </authorList>
    </citation>
    <scope>NUCLEOTIDE SEQUENCE [LARGE SCALE GENOMIC DNA]</scope>
    <source>
        <strain evidence="4 5">L21-RPul-D2</strain>
    </source>
</reference>
<evidence type="ECO:0000256" key="2">
    <source>
        <dbReference type="RuleBase" id="RU003749"/>
    </source>
</evidence>
<dbReference type="STRING" id="1307761.L21SP2_3262"/>
<comment type="similarity">
    <text evidence="1 2">Belongs to the anti-sigma-factor antagonist family.</text>
</comment>
<dbReference type="SUPFAM" id="SSF52091">
    <property type="entry name" value="SpoIIaa-like"/>
    <property type="match status" value="1"/>
</dbReference>